<dbReference type="InterPro" id="IPR021361">
    <property type="entry name" value="Tad2-like_dom"/>
</dbReference>
<dbReference type="EMBL" id="BK015833">
    <property type="protein sequence ID" value="DAE27244.1"/>
    <property type="molecule type" value="Genomic_DNA"/>
</dbReference>
<organism evidence="2">
    <name type="scientific">virus sp. ctee23</name>
    <dbReference type="NCBI Taxonomy" id="2826809"/>
    <lineage>
        <taxon>Viruses</taxon>
    </lineage>
</organism>
<dbReference type="Pfam" id="PF11195">
    <property type="entry name" value="Tad2-like"/>
    <property type="match status" value="1"/>
</dbReference>
<proteinExistence type="predicted"/>
<evidence type="ECO:0000259" key="1">
    <source>
        <dbReference type="Pfam" id="PF11195"/>
    </source>
</evidence>
<reference evidence="2" key="1">
    <citation type="journal article" date="2021" name="Proc. Natl. Acad. Sci. U.S.A.">
        <title>A Catalog of Tens of Thousands of Viruses from Human Metagenomes Reveals Hidden Associations with Chronic Diseases.</title>
        <authorList>
            <person name="Tisza M.J."/>
            <person name="Buck C.B."/>
        </authorList>
    </citation>
    <scope>NUCLEOTIDE SEQUENCE</scope>
    <source>
        <strain evidence="2">Ctee23</strain>
    </source>
</reference>
<accession>A0A8S5R8D7</accession>
<sequence length="96" mass="10588">MDFGKAIEALKQGKRVARKGWNGKGMFLWLKPEAVVKAEWCKDPLLKSLAEGNGGEIPALGTICMFTHDSTGRKAVLTGWLASQSDILLEDWEILD</sequence>
<protein>
    <recommendedName>
        <fullName evidence="1">Thoeris anti-defense 2-like domain-containing protein</fullName>
    </recommendedName>
</protein>
<evidence type="ECO:0000313" key="2">
    <source>
        <dbReference type="EMBL" id="DAE27244.1"/>
    </source>
</evidence>
<feature type="domain" description="Thoeris anti-defense 2-like" evidence="1">
    <location>
        <begin position="1"/>
        <end position="95"/>
    </location>
</feature>
<name>A0A8S5R8D7_9VIRU</name>